<proteinExistence type="predicted"/>
<comment type="caution">
    <text evidence="1">The sequence shown here is derived from an EMBL/GenBank/DDBJ whole genome shotgun (WGS) entry which is preliminary data.</text>
</comment>
<protein>
    <submittedName>
        <fullName evidence="1">Uncharacterized protein</fullName>
    </submittedName>
</protein>
<evidence type="ECO:0000313" key="1">
    <source>
        <dbReference type="EMBL" id="KAK4234100.1"/>
    </source>
</evidence>
<dbReference type="Proteomes" id="UP001303760">
    <property type="component" value="Unassembled WGS sequence"/>
</dbReference>
<dbReference type="EMBL" id="MU860417">
    <property type="protein sequence ID" value="KAK4234100.1"/>
    <property type="molecule type" value="Genomic_DNA"/>
</dbReference>
<reference evidence="1" key="2">
    <citation type="submission" date="2023-05" db="EMBL/GenBank/DDBJ databases">
        <authorList>
            <consortium name="Lawrence Berkeley National Laboratory"/>
            <person name="Steindorff A."/>
            <person name="Hensen N."/>
            <person name="Bonometti L."/>
            <person name="Westerberg I."/>
            <person name="Brannstrom I.O."/>
            <person name="Guillou S."/>
            <person name="Cros-Aarteil S."/>
            <person name="Calhoun S."/>
            <person name="Haridas S."/>
            <person name="Kuo A."/>
            <person name="Mondo S."/>
            <person name="Pangilinan J."/>
            <person name="Riley R."/>
            <person name="Labutti K."/>
            <person name="Andreopoulos B."/>
            <person name="Lipzen A."/>
            <person name="Chen C."/>
            <person name="Yanf M."/>
            <person name="Daum C."/>
            <person name="Ng V."/>
            <person name="Clum A."/>
            <person name="Ohm R."/>
            <person name="Martin F."/>
            <person name="Silar P."/>
            <person name="Natvig D."/>
            <person name="Lalanne C."/>
            <person name="Gautier V."/>
            <person name="Ament-Velasquez S.L."/>
            <person name="Kruys A."/>
            <person name="Hutchinson M.I."/>
            <person name="Powell A.J."/>
            <person name="Barry K."/>
            <person name="Miller A.N."/>
            <person name="Grigoriev I.V."/>
            <person name="Debuchy R."/>
            <person name="Gladieux P."/>
            <person name="Thoren M.H."/>
            <person name="Johannesson H."/>
        </authorList>
    </citation>
    <scope>NUCLEOTIDE SEQUENCE</scope>
    <source>
        <strain evidence="1">CBS 532.94</strain>
    </source>
</reference>
<keyword evidence="2" id="KW-1185">Reference proteome</keyword>
<gene>
    <name evidence="1" type="ORF">C8A03DRAFT_38142</name>
</gene>
<evidence type="ECO:0000313" key="2">
    <source>
        <dbReference type="Proteomes" id="UP001303760"/>
    </source>
</evidence>
<organism evidence="1 2">
    <name type="scientific">Achaetomium macrosporum</name>
    <dbReference type="NCBI Taxonomy" id="79813"/>
    <lineage>
        <taxon>Eukaryota</taxon>
        <taxon>Fungi</taxon>
        <taxon>Dikarya</taxon>
        <taxon>Ascomycota</taxon>
        <taxon>Pezizomycotina</taxon>
        <taxon>Sordariomycetes</taxon>
        <taxon>Sordariomycetidae</taxon>
        <taxon>Sordariales</taxon>
        <taxon>Chaetomiaceae</taxon>
        <taxon>Achaetomium</taxon>
    </lineage>
</organism>
<dbReference type="AlphaFoldDB" id="A0AAN7C2N5"/>
<accession>A0AAN7C2N5</accession>
<name>A0AAN7C2N5_9PEZI</name>
<reference evidence="1" key="1">
    <citation type="journal article" date="2023" name="Mol. Phylogenet. Evol.">
        <title>Genome-scale phylogeny and comparative genomics of the fungal order Sordariales.</title>
        <authorList>
            <person name="Hensen N."/>
            <person name="Bonometti L."/>
            <person name="Westerberg I."/>
            <person name="Brannstrom I.O."/>
            <person name="Guillou S."/>
            <person name="Cros-Aarteil S."/>
            <person name="Calhoun S."/>
            <person name="Haridas S."/>
            <person name="Kuo A."/>
            <person name="Mondo S."/>
            <person name="Pangilinan J."/>
            <person name="Riley R."/>
            <person name="LaButti K."/>
            <person name="Andreopoulos B."/>
            <person name="Lipzen A."/>
            <person name="Chen C."/>
            <person name="Yan M."/>
            <person name="Daum C."/>
            <person name="Ng V."/>
            <person name="Clum A."/>
            <person name="Steindorff A."/>
            <person name="Ohm R.A."/>
            <person name="Martin F."/>
            <person name="Silar P."/>
            <person name="Natvig D.O."/>
            <person name="Lalanne C."/>
            <person name="Gautier V."/>
            <person name="Ament-Velasquez S.L."/>
            <person name="Kruys A."/>
            <person name="Hutchinson M.I."/>
            <person name="Powell A.J."/>
            <person name="Barry K."/>
            <person name="Miller A.N."/>
            <person name="Grigoriev I.V."/>
            <person name="Debuchy R."/>
            <person name="Gladieux P."/>
            <person name="Hiltunen Thoren M."/>
            <person name="Johannesson H."/>
        </authorList>
    </citation>
    <scope>NUCLEOTIDE SEQUENCE</scope>
    <source>
        <strain evidence="1">CBS 532.94</strain>
    </source>
</reference>
<sequence>MSALQRQLAMSRALQREHAMREELELAKEKRLAEMWRQARIAMENGTWEPPRAPRVPVIIRSDGTVSSAEKLQQLAELESVPETIDAVLIKENGRETNKPVTICLVDWDVQERIHEKAVAADGMAEHNIVLLQEQERYAMVVTALKEGVKLGNEAG</sequence>